<keyword evidence="8" id="KW-1185">Reference proteome</keyword>
<feature type="domain" description="Aminotransferase class I/classII large" evidence="6">
    <location>
        <begin position="33"/>
        <end position="384"/>
    </location>
</feature>
<dbReference type="EC" id="4.4.1.13" evidence="2"/>
<evidence type="ECO:0000256" key="2">
    <source>
        <dbReference type="ARBA" id="ARBA00012224"/>
    </source>
</evidence>
<evidence type="ECO:0000256" key="1">
    <source>
        <dbReference type="ARBA" id="ARBA00001933"/>
    </source>
</evidence>
<dbReference type="InterPro" id="IPR015421">
    <property type="entry name" value="PyrdxlP-dep_Trfase_major"/>
</dbReference>
<dbReference type="InterPro" id="IPR004839">
    <property type="entry name" value="Aminotransferase_I/II_large"/>
</dbReference>
<dbReference type="InterPro" id="IPR015422">
    <property type="entry name" value="PyrdxlP-dep_Trfase_small"/>
</dbReference>
<dbReference type="CDD" id="cd00609">
    <property type="entry name" value="AAT_like"/>
    <property type="match status" value="1"/>
</dbReference>
<comment type="cofactor">
    <cofactor evidence="1">
        <name>pyridoxal 5'-phosphate</name>
        <dbReference type="ChEBI" id="CHEBI:597326"/>
    </cofactor>
</comment>
<comment type="caution">
    <text evidence="7">The sequence shown here is derived from an EMBL/GenBank/DDBJ whole genome shotgun (WGS) entry which is preliminary data.</text>
</comment>
<evidence type="ECO:0000256" key="5">
    <source>
        <dbReference type="ARBA" id="ARBA00037974"/>
    </source>
</evidence>
<dbReference type="SUPFAM" id="SSF53383">
    <property type="entry name" value="PLP-dependent transferases"/>
    <property type="match status" value="1"/>
</dbReference>
<reference evidence="7 8" key="1">
    <citation type="submission" date="2014-08" db="EMBL/GenBank/DDBJ databases">
        <title>Porphyromonas canoris strain:OH2762 Genome sequencing.</title>
        <authorList>
            <person name="Wallis C."/>
            <person name="Deusch O."/>
            <person name="O'Flynn C."/>
            <person name="Davis I."/>
            <person name="Jospin G."/>
            <person name="Darling A.E."/>
            <person name="Coil D.A."/>
            <person name="Alexiev A."/>
            <person name="Horsfall A."/>
            <person name="Kirkwood N."/>
            <person name="Harris S."/>
            <person name="Eisen J.A."/>
        </authorList>
    </citation>
    <scope>NUCLEOTIDE SEQUENCE [LARGE SCALE GENOMIC DNA]</scope>
    <source>
        <strain evidence="8">COT-108 OH2762</strain>
    </source>
</reference>
<evidence type="ECO:0000313" key="8">
    <source>
        <dbReference type="Proteomes" id="UP000030101"/>
    </source>
</evidence>
<dbReference type="PANTHER" id="PTHR43525:SF1">
    <property type="entry name" value="PROTEIN MALY"/>
    <property type="match status" value="1"/>
</dbReference>
<accession>A0ABR4XL48</accession>
<dbReference type="InterPro" id="IPR051798">
    <property type="entry name" value="Class-II_PLP-Dep_Aminotrans"/>
</dbReference>
<evidence type="ECO:0000313" key="7">
    <source>
        <dbReference type="EMBL" id="KGN92571.1"/>
    </source>
</evidence>
<dbReference type="InterPro" id="IPR027619">
    <property type="entry name" value="C-S_lyase_PatB-like"/>
</dbReference>
<dbReference type="RefSeq" id="WP_036790357.1">
    <property type="nucleotide sequence ID" value="NZ_JQZV01000009.1"/>
</dbReference>
<dbReference type="Proteomes" id="UP000030101">
    <property type="component" value="Unassembled WGS sequence"/>
</dbReference>
<dbReference type="Gene3D" id="3.40.640.10">
    <property type="entry name" value="Type I PLP-dependent aspartate aminotransferase-like (Major domain)"/>
    <property type="match status" value="1"/>
</dbReference>
<gene>
    <name evidence="7" type="ORF">HQ43_04825</name>
</gene>
<evidence type="ECO:0000256" key="3">
    <source>
        <dbReference type="ARBA" id="ARBA00022898"/>
    </source>
</evidence>
<evidence type="ECO:0000259" key="6">
    <source>
        <dbReference type="Pfam" id="PF00155"/>
    </source>
</evidence>
<dbReference type="InterPro" id="IPR015424">
    <property type="entry name" value="PyrdxlP-dep_Trfase"/>
</dbReference>
<keyword evidence="4" id="KW-0456">Lyase</keyword>
<dbReference type="Gene3D" id="3.90.1150.10">
    <property type="entry name" value="Aspartate Aminotransferase, domain 1"/>
    <property type="match status" value="1"/>
</dbReference>
<dbReference type="PANTHER" id="PTHR43525">
    <property type="entry name" value="PROTEIN MALY"/>
    <property type="match status" value="1"/>
</dbReference>
<dbReference type="EMBL" id="JQZV01000009">
    <property type="protein sequence ID" value="KGN92571.1"/>
    <property type="molecule type" value="Genomic_DNA"/>
</dbReference>
<dbReference type="Pfam" id="PF00155">
    <property type="entry name" value="Aminotran_1_2"/>
    <property type="match status" value="1"/>
</dbReference>
<sequence>MKTYNIDADICRKNSGCTKYDAIAPFIPKGHEVIPLWIADMDFATPPFVLDAIRKRLEHPVLGYSIPTDEYKNAVINWMKNQYNMEVSPEEFCYTPGIVSGIYKLLQFLTDKKDGVLICPPVYPPFSAVIRNAERTLVEAPLKLENNRFEVDFDLLDEKLKSAKVMIWCHPHNPGGRVWSQEECAKVVKLCRKHNVMIICDEIHADLTFTPKKHQPMVLSCPEAAQCVITLQAPSKAFNMPGVVGSQLIVLEPELRQRLFPYLENSGLQIGNSCAFPAIASAYNNGKEWLDDTLRYIQDNIAYVREFLSSQLPMLEMIEPEASFLIFINFKALNLSDEELNRFLLEDAGVMLNPGITFGTGGEGWMRLNIGTTRKRLEQAMKQIKRAVDKLLSK</sequence>
<dbReference type="NCBIfam" id="TIGR04350">
    <property type="entry name" value="C_S_lyase_PatB"/>
    <property type="match status" value="1"/>
</dbReference>
<keyword evidence="3" id="KW-0663">Pyridoxal phosphate</keyword>
<organism evidence="7 8">
    <name type="scientific">Porphyromonas canoris</name>
    <dbReference type="NCBI Taxonomy" id="36875"/>
    <lineage>
        <taxon>Bacteria</taxon>
        <taxon>Pseudomonadati</taxon>
        <taxon>Bacteroidota</taxon>
        <taxon>Bacteroidia</taxon>
        <taxon>Bacteroidales</taxon>
        <taxon>Porphyromonadaceae</taxon>
        <taxon>Porphyromonas</taxon>
    </lineage>
</organism>
<evidence type="ECO:0000256" key="4">
    <source>
        <dbReference type="ARBA" id="ARBA00023239"/>
    </source>
</evidence>
<proteinExistence type="inferred from homology"/>
<comment type="similarity">
    <text evidence="5">Belongs to the class-II pyridoxal-phosphate-dependent aminotransferase family. MalY/PatB cystathionine beta-lyase subfamily.</text>
</comment>
<protein>
    <recommendedName>
        <fullName evidence="2">cysteine-S-conjugate beta-lyase</fullName>
        <ecNumber evidence="2">4.4.1.13</ecNumber>
    </recommendedName>
</protein>
<name>A0ABR4XL48_9PORP</name>